<keyword evidence="2" id="KW-1133">Transmembrane helix</keyword>
<protein>
    <submittedName>
        <fullName evidence="4">T-cell surface glycoprotein CD5</fullName>
    </submittedName>
</protein>
<accession>A0A8U0R4L7</accession>
<name>A0A8U0R4L7_SALNM</name>
<organism evidence="3 4">
    <name type="scientific">Salvelinus namaycush</name>
    <name type="common">Lake trout</name>
    <name type="synonym">Salmo namaycush</name>
    <dbReference type="NCBI Taxonomy" id="8040"/>
    <lineage>
        <taxon>Eukaryota</taxon>
        <taxon>Metazoa</taxon>
        <taxon>Chordata</taxon>
        <taxon>Craniata</taxon>
        <taxon>Vertebrata</taxon>
        <taxon>Euteleostomi</taxon>
        <taxon>Actinopterygii</taxon>
        <taxon>Neopterygii</taxon>
        <taxon>Teleostei</taxon>
        <taxon>Protacanthopterygii</taxon>
        <taxon>Salmoniformes</taxon>
        <taxon>Salmonidae</taxon>
        <taxon>Salmoninae</taxon>
        <taxon>Salvelinus</taxon>
    </lineage>
</organism>
<evidence type="ECO:0000256" key="1">
    <source>
        <dbReference type="SAM" id="MobiDB-lite"/>
    </source>
</evidence>
<keyword evidence="3" id="KW-1185">Reference proteome</keyword>
<feature type="transmembrane region" description="Helical" evidence="2">
    <location>
        <begin position="158"/>
        <end position="180"/>
    </location>
</feature>
<evidence type="ECO:0000313" key="4">
    <source>
        <dbReference type="RefSeq" id="XP_038854970.1"/>
    </source>
</evidence>
<feature type="region of interest" description="Disordered" evidence="1">
    <location>
        <begin position="18"/>
        <end position="39"/>
    </location>
</feature>
<proteinExistence type="predicted"/>
<feature type="compositionally biased region" description="Low complexity" evidence="1">
    <location>
        <begin position="25"/>
        <end position="39"/>
    </location>
</feature>
<evidence type="ECO:0000313" key="3">
    <source>
        <dbReference type="Proteomes" id="UP000808372"/>
    </source>
</evidence>
<feature type="compositionally biased region" description="Low complexity" evidence="1">
    <location>
        <begin position="245"/>
        <end position="256"/>
    </location>
</feature>
<keyword evidence="2" id="KW-0472">Membrane</keyword>
<reference evidence="4" key="1">
    <citation type="submission" date="2025-08" db="UniProtKB">
        <authorList>
            <consortium name="RefSeq"/>
        </authorList>
    </citation>
    <scope>IDENTIFICATION</scope>
    <source>
        <tissue evidence="4">White muscle</tissue>
    </source>
</reference>
<evidence type="ECO:0000256" key="2">
    <source>
        <dbReference type="SAM" id="Phobius"/>
    </source>
</evidence>
<dbReference type="GeneID" id="120052218"/>
<feature type="region of interest" description="Disordered" evidence="1">
    <location>
        <begin position="197"/>
        <end position="256"/>
    </location>
</feature>
<sequence>MATYREYQYRVVTIENKTSTSQPLTPSNSTPATSGPPATPTTSCVCNISTSCSSPTKPESLPPALGVVKVNWEIKSCKGDIHLSLLLSHSFPLCFNSRANLSLELAELCERNGCEGSAKWTETPASSEGYQIDRDGRVTNNFCTTLGIQCKVVPDQLVGYKVVTGLLCVLVLVVLMVRFGQPSFKALRKRLSDKRQSRWIGPTQSQSVSYHRGKAGLQLNDNTDKRHSYPGLERLTVNTSREPSSNRNSDYDSYNL</sequence>
<dbReference type="Proteomes" id="UP000808372">
    <property type="component" value="Chromosome 8"/>
</dbReference>
<dbReference type="RefSeq" id="XP_038854970.1">
    <property type="nucleotide sequence ID" value="XM_038999042.1"/>
</dbReference>
<dbReference type="AlphaFoldDB" id="A0A8U0R4L7"/>
<gene>
    <name evidence="4" type="primary">LOC120052218</name>
</gene>
<dbReference type="KEGG" id="snh:120052218"/>
<keyword evidence="2" id="KW-0812">Transmembrane</keyword>